<gene>
    <name evidence="1" type="ORF">SCAR479_02873</name>
</gene>
<reference evidence="1 2" key="1">
    <citation type="submission" date="2024-02" db="EMBL/GenBank/DDBJ databases">
        <title>First draft genome assembly of two strains of Seiridium cardinale.</title>
        <authorList>
            <person name="Emiliani G."/>
            <person name="Scali E."/>
        </authorList>
    </citation>
    <scope>NUCLEOTIDE SEQUENCE [LARGE SCALE GENOMIC DNA]</scope>
    <source>
        <strain evidence="1 2">BM-138-000479</strain>
    </source>
</reference>
<name>A0ABR2Y2X1_9PEZI</name>
<accession>A0ABR2Y2X1</accession>
<organism evidence="1 2">
    <name type="scientific">Seiridium cardinale</name>
    <dbReference type="NCBI Taxonomy" id="138064"/>
    <lineage>
        <taxon>Eukaryota</taxon>
        <taxon>Fungi</taxon>
        <taxon>Dikarya</taxon>
        <taxon>Ascomycota</taxon>
        <taxon>Pezizomycotina</taxon>
        <taxon>Sordariomycetes</taxon>
        <taxon>Xylariomycetidae</taxon>
        <taxon>Amphisphaeriales</taxon>
        <taxon>Sporocadaceae</taxon>
        <taxon>Seiridium</taxon>
    </lineage>
</organism>
<dbReference type="Proteomes" id="UP001465668">
    <property type="component" value="Unassembled WGS sequence"/>
</dbReference>
<sequence>MPYKSKELFHYFHQFGSGEMELESNTADCLSLAITDRHALRGTLLIAGLHYSWNVGNLEAFQAAFLFHKLEIIRNLNSWLEYADRETVTLCVCLGNIAAAEAHLDGLMKFLDVAEKRNLASVDADDTDTELANRYLILTSNFLHILKSRLNDFVLFRDENGASPFWEKFSPYALDLMHKWHKIEHRGLENRLKAMRMLPHFFCPIPPTRKSTKINGRPAMDSITQMTNAVDQRNGNSGSKYDNRVWNDGAPNQLFVDYVHGHMSSFSEEDMTSPYSLSRGKGGRESLPSSWGGVAAAGGLYMQSVLNVANVEEPIDSRLIRRLAMVIKRDMDQNVNDMRGQHGKALQDFWFWKSFVAALALAINERDLERKKAPWPAVSEEGVWSLQSILRLMESRIRTWSEVTNTKEWRDAKAALGRCVWPSVWSVEEERFAEALWYRAVGSRAGN</sequence>
<keyword evidence="2" id="KW-1185">Reference proteome</keyword>
<comment type="caution">
    <text evidence="1">The sequence shown here is derived from an EMBL/GenBank/DDBJ whole genome shotgun (WGS) entry which is preliminary data.</text>
</comment>
<dbReference type="EMBL" id="JARVKM010000007">
    <property type="protein sequence ID" value="KAK9780236.1"/>
    <property type="molecule type" value="Genomic_DNA"/>
</dbReference>
<proteinExistence type="predicted"/>
<protein>
    <submittedName>
        <fullName evidence="1">Zn(2)-C6 fungal-type domain-containing protein</fullName>
    </submittedName>
</protein>
<evidence type="ECO:0000313" key="2">
    <source>
        <dbReference type="Proteomes" id="UP001465668"/>
    </source>
</evidence>
<evidence type="ECO:0000313" key="1">
    <source>
        <dbReference type="EMBL" id="KAK9780236.1"/>
    </source>
</evidence>